<proteinExistence type="predicted"/>
<comment type="caution">
    <text evidence="3">The sequence shown here is derived from an EMBL/GenBank/DDBJ whole genome shotgun (WGS) entry which is preliminary data.</text>
</comment>
<dbReference type="PANTHER" id="PTHR43540:SF6">
    <property type="entry name" value="ISOCHORISMATASE-LIKE DOMAIN-CONTAINING PROTEIN"/>
    <property type="match status" value="1"/>
</dbReference>
<dbReference type="InterPro" id="IPR050272">
    <property type="entry name" value="Isochorismatase-like_hydrls"/>
</dbReference>
<dbReference type="InterPro" id="IPR000868">
    <property type="entry name" value="Isochorismatase-like_dom"/>
</dbReference>
<name>A0A1F5YL35_9BACT</name>
<evidence type="ECO:0000313" key="3">
    <source>
        <dbReference type="EMBL" id="OGG00763.1"/>
    </source>
</evidence>
<dbReference type="InterPro" id="IPR016291">
    <property type="entry name" value="Isochorismatase"/>
</dbReference>
<dbReference type="Pfam" id="PF00857">
    <property type="entry name" value="Isochorismatase"/>
    <property type="match status" value="1"/>
</dbReference>
<evidence type="ECO:0000256" key="1">
    <source>
        <dbReference type="ARBA" id="ARBA00022801"/>
    </source>
</evidence>
<protein>
    <recommendedName>
        <fullName evidence="2">Isochorismatase-like domain-containing protein</fullName>
    </recommendedName>
</protein>
<gene>
    <name evidence="3" type="ORF">A3F83_01920</name>
</gene>
<evidence type="ECO:0000313" key="4">
    <source>
        <dbReference type="Proteomes" id="UP000179129"/>
    </source>
</evidence>
<keyword evidence="1" id="KW-0378">Hydrolase</keyword>
<dbReference type="Proteomes" id="UP000179129">
    <property type="component" value="Unassembled WGS sequence"/>
</dbReference>
<reference evidence="3 4" key="1">
    <citation type="journal article" date="2016" name="Nat. Commun.">
        <title>Thousands of microbial genomes shed light on interconnected biogeochemical processes in an aquifer system.</title>
        <authorList>
            <person name="Anantharaman K."/>
            <person name="Brown C.T."/>
            <person name="Hug L.A."/>
            <person name="Sharon I."/>
            <person name="Castelle C.J."/>
            <person name="Probst A.J."/>
            <person name="Thomas B.C."/>
            <person name="Singh A."/>
            <person name="Wilkins M.J."/>
            <person name="Karaoz U."/>
            <person name="Brodie E.L."/>
            <person name="Williams K.H."/>
            <person name="Hubbard S.S."/>
            <person name="Banfield J.F."/>
        </authorList>
    </citation>
    <scope>NUCLEOTIDE SEQUENCE [LARGE SCALE GENOMIC DNA]</scope>
</reference>
<dbReference type="CDD" id="cd00431">
    <property type="entry name" value="cysteine_hydrolases"/>
    <property type="match status" value="1"/>
</dbReference>
<evidence type="ECO:0000259" key="2">
    <source>
        <dbReference type="Pfam" id="PF00857"/>
    </source>
</evidence>
<dbReference type="PRINTS" id="PR01398">
    <property type="entry name" value="ISCHRISMTASE"/>
</dbReference>
<dbReference type="Gene3D" id="3.40.50.850">
    <property type="entry name" value="Isochorismatase-like"/>
    <property type="match status" value="1"/>
</dbReference>
<sequence>MADNPLDQLRENYLTAENLDRKTEEYLQAIAPYNHRELPFNLEQAALVIIDMQRCFLEPAYPLYSDNGRVILPRLTALIEHFRKHLRPVIYAVQQNKGEFIDRGEVLRFWWPHLPLEGSRETGLAAELAPGPEEKIIPKRRYSAFFATDLELTLRSLGIRQVVVAGLFTNVCVEGTVRDAFMRDFFVFLPADTCAALNESLHLGSLRTIALWFAKVTSVSRLTGTVR</sequence>
<dbReference type="AlphaFoldDB" id="A0A1F5YL35"/>
<dbReference type="STRING" id="1817867.A3F83_01920"/>
<dbReference type="SUPFAM" id="SSF52499">
    <property type="entry name" value="Isochorismatase-like hydrolases"/>
    <property type="match status" value="1"/>
</dbReference>
<accession>A0A1F5YL35</accession>
<dbReference type="GO" id="GO:0008908">
    <property type="term" value="F:isochorismatase activity"/>
    <property type="evidence" value="ECO:0007669"/>
    <property type="project" value="InterPro"/>
</dbReference>
<organism evidence="3 4">
    <name type="scientific">Candidatus Glassbacteria bacterium RIFCSPLOWO2_12_FULL_58_11</name>
    <dbReference type="NCBI Taxonomy" id="1817867"/>
    <lineage>
        <taxon>Bacteria</taxon>
        <taxon>Candidatus Glassiibacteriota</taxon>
    </lineage>
</organism>
<feature type="domain" description="Isochorismatase-like" evidence="2">
    <location>
        <begin position="45"/>
        <end position="219"/>
    </location>
</feature>
<dbReference type="PANTHER" id="PTHR43540">
    <property type="entry name" value="PEROXYUREIDOACRYLATE/UREIDOACRYLATE AMIDOHYDROLASE-RELATED"/>
    <property type="match status" value="1"/>
</dbReference>
<dbReference type="InterPro" id="IPR036380">
    <property type="entry name" value="Isochorismatase-like_sf"/>
</dbReference>
<dbReference type="EMBL" id="MFIX01000243">
    <property type="protein sequence ID" value="OGG00763.1"/>
    <property type="molecule type" value="Genomic_DNA"/>
</dbReference>